<dbReference type="AlphaFoldDB" id="A0A0G1PLG3"/>
<evidence type="ECO:0000259" key="1">
    <source>
        <dbReference type="SMART" id="SM00863"/>
    </source>
</evidence>
<dbReference type="Gene3D" id="3.30.980.10">
    <property type="entry name" value="Threonyl-trna Synthetase, Chain A, domain 2"/>
    <property type="match status" value="1"/>
</dbReference>
<dbReference type="SMART" id="SM00863">
    <property type="entry name" value="tRNA_SAD"/>
    <property type="match status" value="1"/>
</dbReference>
<name>A0A0G1PLG3_9BACT</name>
<dbReference type="Pfam" id="PF07973">
    <property type="entry name" value="tRNA_SAD"/>
    <property type="match status" value="1"/>
</dbReference>
<evidence type="ECO:0000313" key="2">
    <source>
        <dbReference type="EMBL" id="KKT97159.1"/>
    </source>
</evidence>
<dbReference type="EMBL" id="LCKM01000038">
    <property type="protein sequence ID" value="KKT97159.1"/>
    <property type="molecule type" value="Genomic_DNA"/>
</dbReference>
<keyword evidence="2" id="KW-0436">Ligase</keyword>
<dbReference type="InterPro" id="IPR018163">
    <property type="entry name" value="Thr/Ala-tRNA-synth_IIc_edit"/>
</dbReference>
<evidence type="ECO:0000313" key="3">
    <source>
        <dbReference type="Proteomes" id="UP000034214"/>
    </source>
</evidence>
<feature type="non-terminal residue" evidence="2">
    <location>
        <position position="1"/>
    </location>
</feature>
<accession>A0A0G1PLG3</accession>
<dbReference type="GO" id="GO:0005524">
    <property type="term" value="F:ATP binding"/>
    <property type="evidence" value="ECO:0007669"/>
    <property type="project" value="InterPro"/>
</dbReference>
<dbReference type="GO" id="GO:0004812">
    <property type="term" value="F:aminoacyl-tRNA ligase activity"/>
    <property type="evidence" value="ECO:0007669"/>
    <property type="project" value="UniProtKB-KW"/>
</dbReference>
<comment type="caution">
    <text evidence="2">The sequence shown here is derived from an EMBL/GenBank/DDBJ whole genome shotgun (WGS) entry which is preliminary data.</text>
</comment>
<sequence>FFGQKYPDIVSVYTIGSPPNFFSKEFCGGPHVTNTGELAKIKIVKQESLGASLRRLYLQFE</sequence>
<dbReference type="SUPFAM" id="SSF55186">
    <property type="entry name" value="ThrRS/AlaRS common domain"/>
    <property type="match status" value="1"/>
</dbReference>
<dbReference type="InterPro" id="IPR012947">
    <property type="entry name" value="tRNA_SAD"/>
</dbReference>
<keyword evidence="2" id="KW-0030">Aminoacyl-tRNA synthetase</keyword>
<gene>
    <name evidence="2" type="ORF">UW99_C0038G0008</name>
</gene>
<organism evidence="2 3">
    <name type="scientific">Candidatus Collierbacteria bacterium GW2011_GWC2_45_15</name>
    <dbReference type="NCBI Taxonomy" id="1618394"/>
    <lineage>
        <taxon>Bacteria</taxon>
        <taxon>Candidatus Collieribacteriota</taxon>
    </lineage>
</organism>
<protein>
    <submittedName>
        <fullName evidence="2">Alanyl-tRNA synthetase</fullName>
    </submittedName>
</protein>
<reference evidence="2 3" key="1">
    <citation type="journal article" date="2015" name="Nature">
        <title>rRNA introns, odd ribosomes, and small enigmatic genomes across a large radiation of phyla.</title>
        <authorList>
            <person name="Brown C.T."/>
            <person name="Hug L.A."/>
            <person name="Thomas B.C."/>
            <person name="Sharon I."/>
            <person name="Castelle C.J."/>
            <person name="Singh A."/>
            <person name="Wilkins M.J."/>
            <person name="Williams K.H."/>
            <person name="Banfield J.F."/>
        </authorList>
    </citation>
    <scope>NUCLEOTIDE SEQUENCE [LARGE SCALE GENOMIC DNA]</scope>
</reference>
<dbReference type="Proteomes" id="UP000034214">
    <property type="component" value="Unassembled WGS sequence"/>
</dbReference>
<proteinExistence type="predicted"/>
<feature type="domain" description="Threonyl/alanyl tRNA synthetase SAD" evidence="1">
    <location>
        <begin position="10"/>
        <end position="57"/>
    </location>
</feature>
<dbReference type="GO" id="GO:0043039">
    <property type="term" value="P:tRNA aminoacylation"/>
    <property type="evidence" value="ECO:0007669"/>
    <property type="project" value="InterPro"/>
</dbReference>